<keyword evidence="2" id="KW-0472">Membrane</keyword>
<dbReference type="Proteomes" id="UP000515123">
    <property type="component" value="Linkage group 5"/>
</dbReference>
<keyword evidence="2" id="KW-1133">Transmembrane helix</keyword>
<evidence type="ECO:0000313" key="4">
    <source>
        <dbReference type="RefSeq" id="XP_020088521.1"/>
    </source>
</evidence>
<accession>A0A6P5EXI4</accession>
<dbReference type="PANTHER" id="PTHR34360">
    <property type="entry name" value="OS08G0519400 PROTEIN"/>
    <property type="match status" value="1"/>
</dbReference>
<feature type="transmembrane region" description="Helical" evidence="2">
    <location>
        <begin position="44"/>
        <end position="64"/>
    </location>
</feature>
<feature type="transmembrane region" description="Helical" evidence="2">
    <location>
        <begin position="355"/>
        <end position="374"/>
    </location>
</feature>
<reference evidence="3" key="1">
    <citation type="journal article" date="2015" name="Nat. Genet.">
        <title>The pineapple genome and the evolution of CAM photosynthesis.</title>
        <authorList>
            <person name="Ming R."/>
            <person name="VanBuren R."/>
            <person name="Wai C.M."/>
            <person name="Tang H."/>
            <person name="Schatz M.C."/>
            <person name="Bowers J.E."/>
            <person name="Lyons E."/>
            <person name="Wang M.L."/>
            <person name="Chen J."/>
            <person name="Biggers E."/>
            <person name="Zhang J."/>
            <person name="Huang L."/>
            <person name="Zhang L."/>
            <person name="Miao W."/>
            <person name="Zhang J."/>
            <person name="Ye Z."/>
            <person name="Miao C."/>
            <person name="Lin Z."/>
            <person name="Wang H."/>
            <person name="Zhou H."/>
            <person name="Yim W.C."/>
            <person name="Priest H.D."/>
            <person name="Zheng C."/>
            <person name="Woodhouse M."/>
            <person name="Edger P.P."/>
            <person name="Guyot R."/>
            <person name="Guo H.B."/>
            <person name="Guo H."/>
            <person name="Zheng G."/>
            <person name="Singh R."/>
            <person name="Sharma A."/>
            <person name="Min X."/>
            <person name="Zheng Y."/>
            <person name="Lee H."/>
            <person name="Gurtowski J."/>
            <person name="Sedlazeck F.J."/>
            <person name="Harkess A."/>
            <person name="McKain M.R."/>
            <person name="Liao Z."/>
            <person name="Fang J."/>
            <person name="Liu J."/>
            <person name="Zhang X."/>
            <person name="Zhang Q."/>
            <person name="Hu W."/>
            <person name="Qin Y."/>
            <person name="Wang K."/>
            <person name="Chen L.Y."/>
            <person name="Shirley N."/>
            <person name="Lin Y.R."/>
            <person name="Liu L.Y."/>
            <person name="Hernandez A.G."/>
            <person name="Wright C.L."/>
            <person name="Bulone V."/>
            <person name="Tuskan G.A."/>
            <person name="Heath K."/>
            <person name="Zee F."/>
            <person name="Moore P.H."/>
            <person name="Sunkar R."/>
            <person name="Leebens-Mack J.H."/>
            <person name="Mockler T."/>
            <person name="Bennetzen J.L."/>
            <person name="Freeling M."/>
            <person name="Sankoff D."/>
            <person name="Paterson A.H."/>
            <person name="Zhu X."/>
            <person name="Yang X."/>
            <person name="Smith J.A."/>
            <person name="Cushman J.C."/>
            <person name="Paull R.E."/>
            <person name="Yu Q."/>
        </authorList>
    </citation>
    <scope>NUCLEOTIDE SEQUENCE [LARGE SCALE GENOMIC DNA]</scope>
    <source>
        <strain evidence="3">cv. F153</strain>
    </source>
</reference>
<proteinExistence type="predicted"/>
<dbReference type="AlphaFoldDB" id="A0A6P5EXI4"/>
<reference evidence="4" key="2">
    <citation type="submission" date="2025-08" db="UniProtKB">
        <authorList>
            <consortium name="RefSeq"/>
        </authorList>
    </citation>
    <scope>IDENTIFICATION</scope>
    <source>
        <tissue evidence="4">Leaf</tissue>
    </source>
</reference>
<organism evidence="3 4">
    <name type="scientific">Ananas comosus</name>
    <name type="common">Pineapple</name>
    <name type="synonym">Ananas ananas</name>
    <dbReference type="NCBI Taxonomy" id="4615"/>
    <lineage>
        <taxon>Eukaryota</taxon>
        <taxon>Viridiplantae</taxon>
        <taxon>Streptophyta</taxon>
        <taxon>Embryophyta</taxon>
        <taxon>Tracheophyta</taxon>
        <taxon>Spermatophyta</taxon>
        <taxon>Magnoliopsida</taxon>
        <taxon>Liliopsida</taxon>
        <taxon>Poales</taxon>
        <taxon>Bromeliaceae</taxon>
        <taxon>Bromelioideae</taxon>
        <taxon>Ananas</taxon>
    </lineage>
</organism>
<evidence type="ECO:0000256" key="2">
    <source>
        <dbReference type="SAM" id="Phobius"/>
    </source>
</evidence>
<keyword evidence="1" id="KW-0175">Coiled coil</keyword>
<evidence type="ECO:0000313" key="3">
    <source>
        <dbReference type="Proteomes" id="UP000515123"/>
    </source>
</evidence>
<dbReference type="RefSeq" id="XP_020088521.1">
    <property type="nucleotide sequence ID" value="XM_020232932.1"/>
</dbReference>
<keyword evidence="2" id="KW-0812">Transmembrane</keyword>
<sequence>MAMASISASDGALLLLLLGVLLPLRLLSLGRRLLRGGHRRFSGAIRSVAVVVSAAALLSAIYAVSDRGDAPARTDAAAPASASEVAEMRSEIADLKRQISRLESILAESTTLLHSKTVHVEEDSILIEAMERDIQSLINEQQNTKKLLGDSSFSQDSVKAMEEEVRLLKDQSRAISSNIYILESLANDAEKRLEAMSSEVRKMENVISEQWIQVQQFEQAFQLTKVIQFVTDNPLRYIPDVGLLDSLFLAGSLSKSWTFQAYDQFQSILSILHKCHHEVRQFAKGLHLRYIPDVDLPDSLFLGGSLSKSLISQANNQFRRIMLVAQKCHQKVQELVRNTVGLNQYTAALANESTYFFLAYIIMALQLWLLWMLLAN</sequence>
<dbReference type="GeneID" id="109710396"/>
<dbReference type="OrthoDB" id="679141at2759"/>
<keyword evidence="3" id="KW-1185">Reference proteome</keyword>
<gene>
    <name evidence="4" type="primary">LOC109710396</name>
</gene>
<name>A0A6P5EXI4_ANACO</name>
<feature type="coiled-coil region" evidence="1">
    <location>
        <begin position="85"/>
        <end position="206"/>
    </location>
</feature>
<evidence type="ECO:0000256" key="1">
    <source>
        <dbReference type="SAM" id="Coils"/>
    </source>
</evidence>
<dbReference type="PANTHER" id="PTHR34360:SF2">
    <property type="entry name" value="MYOSIN HEAVY CHAIN-LIKE PROTEIN"/>
    <property type="match status" value="1"/>
</dbReference>
<protein>
    <submittedName>
        <fullName evidence="4">Uncharacterized protein LOC109710396 isoform X2</fullName>
    </submittedName>
</protein>